<evidence type="ECO:0000259" key="14">
    <source>
        <dbReference type="Pfam" id="PF01557"/>
    </source>
</evidence>
<evidence type="ECO:0000256" key="11">
    <source>
        <dbReference type="PIRSR" id="PIRSR605959-2"/>
    </source>
</evidence>
<keyword evidence="6 12" id="KW-0106">Calcium</keyword>
<evidence type="ECO:0000313" key="17">
    <source>
        <dbReference type="Proteomes" id="UP000053259"/>
    </source>
</evidence>
<evidence type="ECO:0000256" key="12">
    <source>
        <dbReference type="PIRSR" id="PIRSR605959-3"/>
    </source>
</evidence>
<dbReference type="GO" id="GO:0006559">
    <property type="term" value="P:L-phenylalanine catabolic process"/>
    <property type="evidence" value="ECO:0007669"/>
    <property type="project" value="UniProtKB-UniRule"/>
</dbReference>
<feature type="binding site" evidence="11">
    <location>
        <position position="230"/>
    </location>
    <ligand>
        <name>substrate</name>
    </ligand>
</feature>
<evidence type="ECO:0000256" key="3">
    <source>
        <dbReference type="ARBA" id="ARBA00012094"/>
    </source>
</evidence>
<dbReference type="UniPathway" id="UPA00139">
    <property type="reaction ID" value="UER00341"/>
</dbReference>
<comment type="catalytic activity">
    <reaction evidence="13">
        <text>4-fumarylacetoacetate + H2O = acetoacetate + fumarate + H(+)</text>
        <dbReference type="Rhea" id="RHEA:10244"/>
        <dbReference type="ChEBI" id="CHEBI:13705"/>
        <dbReference type="ChEBI" id="CHEBI:15377"/>
        <dbReference type="ChEBI" id="CHEBI:15378"/>
        <dbReference type="ChEBI" id="CHEBI:18034"/>
        <dbReference type="ChEBI" id="CHEBI:29806"/>
        <dbReference type="EC" id="3.7.1.2"/>
    </reaction>
</comment>
<name>A0A0D1XWM8_9PEZI</name>
<dbReference type="HOGENOM" id="CLU_026207_2_0_1"/>
<sequence>MTFSDDAHFTLSNIPFGVAAKGAEHATPQIVTRLREHVYFIPELIDQGLLELPDSISHALKQPDLNDFAGLGRPSHREVRNRLQSLLSSVEPDGKVAACRSHKDEVRMLMPIRVGDFSDFSLSRNHVLNAGLAVFGVESLPPGFLHFPVGYTGRTSSIVISGTPVRRPLGQFKSPDGVVFGPSKAMDYELEVACVVGKPSEMGKPVLIDDAMEHVFGFVLLNDWSARDIQGLEMNPLGPFNGKSTATTISPWIVTVDALEPFKASITDREIAEAPYLKSASKQNHYAVHLRVDLVEDSGATSVLCNSQLEWMYWTFKDMIAHQTINGCAIRSGDLLATGTVSGRAAGTLGCLLEITKGGKETVKLSSGNVRRYLEDGDSVRLTGWAGELGSESCVGFGESFGRLEPALNWEAYGASKIK</sequence>
<keyword evidence="8 13" id="KW-0828">Tyrosine catabolism</keyword>
<feature type="binding site" evidence="12">
    <location>
        <position position="191"/>
    </location>
    <ligand>
        <name>Ca(2+)</name>
        <dbReference type="ChEBI" id="CHEBI:29108"/>
    </ligand>
</feature>
<organism evidence="16 17">
    <name type="scientific">Verruconis gallopava</name>
    <dbReference type="NCBI Taxonomy" id="253628"/>
    <lineage>
        <taxon>Eukaryota</taxon>
        <taxon>Fungi</taxon>
        <taxon>Dikarya</taxon>
        <taxon>Ascomycota</taxon>
        <taxon>Pezizomycotina</taxon>
        <taxon>Dothideomycetes</taxon>
        <taxon>Pleosporomycetidae</taxon>
        <taxon>Venturiales</taxon>
        <taxon>Sympoventuriaceae</taxon>
        <taxon>Verruconis</taxon>
    </lineage>
</organism>
<evidence type="ECO:0000256" key="8">
    <source>
        <dbReference type="ARBA" id="ARBA00022878"/>
    </source>
</evidence>
<evidence type="ECO:0000256" key="1">
    <source>
        <dbReference type="ARBA" id="ARBA00004782"/>
    </source>
</evidence>
<dbReference type="SUPFAM" id="SSF63433">
    <property type="entry name" value="Fumarylacetoacetate hydrolase, FAH, N-terminal domain"/>
    <property type="match status" value="1"/>
</dbReference>
<dbReference type="InterPro" id="IPR005959">
    <property type="entry name" value="Fumarylacetoacetase"/>
</dbReference>
<dbReference type="Pfam" id="PF01557">
    <property type="entry name" value="FAA_hydrolase"/>
    <property type="match status" value="1"/>
</dbReference>
<feature type="domain" description="Fumarylacetoacetase N-terminal" evidence="15">
    <location>
        <begin position="13"/>
        <end position="111"/>
    </location>
</feature>
<keyword evidence="7 12" id="KW-0460">Magnesium</keyword>
<feature type="active site" description="Proton acceptor" evidence="10">
    <location>
        <position position="126"/>
    </location>
</feature>
<dbReference type="GO" id="GO:1902000">
    <property type="term" value="P:homogentisate catabolic process"/>
    <property type="evidence" value="ECO:0007669"/>
    <property type="project" value="TreeGrafter"/>
</dbReference>
<keyword evidence="17" id="KW-1185">Reference proteome</keyword>
<dbReference type="InterPro" id="IPR036462">
    <property type="entry name" value="Fumarylacetoacetase_N_sf"/>
</dbReference>
<dbReference type="OrthoDB" id="9971669at2759"/>
<dbReference type="Gene3D" id="3.90.850.10">
    <property type="entry name" value="Fumarylacetoacetase-like, C-terminal domain"/>
    <property type="match status" value="1"/>
</dbReference>
<dbReference type="GO" id="GO:0046872">
    <property type="term" value="F:metal ion binding"/>
    <property type="evidence" value="ECO:0007669"/>
    <property type="project" value="UniProtKB-UniRule"/>
</dbReference>
<feature type="binding site" evidence="12">
    <location>
        <position position="189"/>
    </location>
    <ligand>
        <name>Ca(2+)</name>
        <dbReference type="ChEBI" id="CHEBI:29108"/>
    </ligand>
</feature>
<dbReference type="InterPro" id="IPR015377">
    <property type="entry name" value="Fumarylacetoacetase_N"/>
</dbReference>
<dbReference type="InterPro" id="IPR036663">
    <property type="entry name" value="Fumarylacetoacetase_C_sf"/>
</dbReference>
<accession>A0A0D1XWM8</accession>
<dbReference type="EC" id="3.7.1.2" evidence="3 13"/>
<keyword evidence="5 13" id="KW-0378">Hydrolase</keyword>
<proteinExistence type="inferred from homology"/>
<evidence type="ECO:0000313" key="16">
    <source>
        <dbReference type="EMBL" id="KIW07196.1"/>
    </source>
</evidence>
<dbReference type="Gene3D" id="2.30.30.230">
    <property type="entry name" value="Fumarylacetoacetase, N-terminal domain"/>
    <property type="match status" value="1"/>
</dbReference>
<protein>
    <recommendedName>
        <fullName evidence="3 13">Fumarylacetoacetase</fullName>
        <ecNumber evidence="3 13">3.7.1.2</ecNumber>
    </recommendedName>
    <alternativeName>
        <fullName evidence="13">Fumarylacetoacetate hydrolase</fullName>
    </alternativeName>
</protein>
<dbReference type="PANTHER" id="PTHR43069">
    <property type="entry name" value="FUMARYLACETOACETASE"/>
    <property type="match status" value="1"/>
</dbReference>
<comment type="similarity">
    <text evidence="2 13">Belongs to the FAH family.</text>
</comment>
<dbReference type="SUPFAM" id="SSF56529">
    <property type="entry name" value="FAH"/>
    <property type="match status" value="1"/>
</dbReference>
<dbReference type="AlphaFoldDB" id="A0A0D1XWM8"/>
<evidence type="ECO:0000256" key="9">
    <source>
        <dbReference type="ARBA" id="ARBA00023232"/>
    </source>
</evidence>
<dbReference type="PANTHER" id="PTHR43069:SF5">
    <property type="entry name" value="FUMARYLACETOACETASE"/>
    <property type="match status" value="1"/>
</dbReference>
<feature type="binding site" evidence="12">
    <location>
        <position position="243"/>
    </location>
    <ligand>
        <name>Mg(2+)</name>
        <dbReference type="ChEBI" id="CHEBI:18420"/>
    </ligand>
</feature>
<dbReference type="GO" id="GO:0004334">
    <property type="term" value="F:fumarylacetoacetase activity"/>
    <property type="evidence" value="ECO:0007669"/>
    <property type="project" value="UniProtKB-UniRule"/>
</dbReference>
<evidence type="ECO:0000259" key="15">
    <source>
        <dbReference type="Pfam" id="PF09298"/>
    </source>
</evidence>
<evidence type="ECO:0000256" key="10">
    <source>
        <dbReference type="PIRSR" id="PIRSR605959-1"/>
    </source>
</evidence>
<dbReference type="EMBL" id="KN847533">
    <property type="protein sequence ID" value="KIW07196.1"/>
    <property type="molecule type" value="Genomic_DNA"/>
</dbReference>
<feature type="binding site" evidence="12">
    <location>
        <position position="223"/>
    </location>
    <ligand>
        <name>Ca(2+)</name>
        <dbReference type="ChEBI" id="CHEBI:29108"/>
    </ligand>
</feature>
<feature type="binding site" evidence="12">
    <location>
        <position position="223"/>
    </location>
    <ligand>
        <name>Mg(2+)</name>
        <dbReference type="ChEBI" id="CHEBI:18420"/>
    </ligand>
</feature>
<evidence type="ECO:0000256" key="13">
    <source>
        <dbReference type="RuleBase" id="RU366008"/>
    </source>
</evidence>
<evidence type="ECO:0000256" key="2">
    <source>
        <dbReference type="ARBA" id="ARBA00010211"/>
    </source>
</evidence>
<feature type="binding site" evidence="11">
    <location>
        <position position="340"/>
    </location>
    <ligand>
        <name>substrate</name>
    </ligand>
</feature>
<dbReference type="VEuPathDB" id="FungiDB:PV09_02062"/>
<comment type="pathway">
    <text evidence="1 13">Amino-acid degradation; L-phenylalanine degradation; acetoacetate and fumarate from L-phenylalanine: step 6/6.</text>
</comment>
<comment type="cofactor">
    <cofactor evidence="13">
        <name>Mg(2+)</name>
        <dbReference type="ChEBI" id="CHEBI:18420"/>
    </cofactor>
    <cofactor evidence="13">
        <name>Ca(2+)</name>
        <dbReference type="ChEBI" id="CHEBI:29108"/>
    </cofactor>
</comment>
<feature type="binding site" evidence="12">
    <location>
        <position position="119"/>
    </location>
    <ligand>
        <name>Ca(2+)</name>
        <dbReference type="ChEBI" id="CHEBI:29108"/>
    </ligand>
</feature>
<dbReference type="GO" id="GO:0006572">
    <property type="term" value="P:L-tyrosine catabolic process"/>
    <property type="evidence" value="ECO:0007669"/>
    <property type="project" value="UniProtKB-UniRule"/>
</dbReference>
<reference evidence="16 17" key="1">
    <citation type="submission" date="2015-01" db="EMBL/GenBank/DDBJ databases">
        <title>The Genome Sequence of Ochroconis gallopava CBS43764.</title>
        <authorList>
            <consortium name="The Broad Institute Genomics Platform"/>
            <person name="Cuomo C."/>
            <person name="de Hoog S."/>
            <person name="Gorbushina A."/>
            <person name="Stielow B."/>
            <person name="Teixiera M."/>
            <person name="Abouelleil A."/>
            <person name="Chapman S.B."/>
            <person name="Priest M."/>
            <person name="Young S.K."/>
            <person name="Wortman J."/>
            <person name="Nusbaum C."/>
            <person name="Birren B."/>
        </authorList>
    </citation>
    <scope>NUCLEOTIDE SEQUENCE [LARGE SCALE GENOMIC DNA]</scope>
    <source>
        <strain evidence="16 17">CBS 43764</strain>
    </source>
</reference>
<evidence type="ECO:0000256" key="5">
    <source>
        <dbReference type="ARBA" id="ARBA00022801"/>
    </source>
</evidence>
<evidence type="ECO:0000256" key="7">
    <source>
        <dbReference type="ARBA" id="ARBA00022842"/>
    </source>
</evidence>
<feature type="binding site" evidence="12">
    <location>
        <position position="247"/>
    </location>
    <ligand>
        <name>Mg(2+)</name>
        <dbReference type="ChEBI" id="CHEBI:18420"/>
    </ligand>
</feature>
<dbReference type="STRING" id="253628.A0A0D1XWM8"/>
<dbReference type="RefSeq" id="XP_016217065.1">
    <property type="nucleotide sequence ID" value="XM_016355049.1"/>
</dbReference>
<evidence type="ECO:0000256" key="4">
    <source>
        <dbReference type="ARBA" id="ARBA00022723"/>
    </source>
</evidence>
<gene>
    <name evidence="16" type="ORF">PV09_02062</name>
</gene>
<keyword evidence="4 12" id="KW-0479">Metal-binding</keyword>
<dbReference type="NCBIfam" id="TIGR01266">
    <property type="entry name" value="fum_ac_acetase"/>
    <property type="match status" value="1"/>
</dbReference>
<keyword evidence="9 13" id="KW-0585">Phenylalanine catabolism</keyword>
<dbReference type="GeneID" id="27310035"/>
<dbReference type="InterPro" id="IPR011234">
    <property type="entry name" value="Fumarylacetoacetase-like_C"/>
</dbReference>
<dbReference type="Pfam" id="PF09298">
    <property type="entry name" value="FAA_hydrolase_N"/>
    <property type="match status" value="1"/>
</dbReference>
<feature type="domain" description="Fumarylacetoacetase-like C-terminal" evidence="14">
    <location>
        <begin position="125"/>
        <end position="384"/>
    </location>
</feature>
<dbReference type="Proteomes" id="UP000053259">
    <property type="component" value="Unassembled WGS sequence"/>
</dbReference>
<dbReference type="InParanoid" id="A0A0D1XWM8"/>
<evidence type="ECO:0000256" key="6">
    <source>
        <dbReference type="ARBA" id="ARBA00022837"/>
    </source>
</evidence>